<feature type="compositionally biased region" description="Low complexity" evidence="1">
    <location>
        <begin position="183"/>
        <end position="206"/>
    </location>
</feature>
<sequence length="365" mass="40173">MRLDPTARTFDLSLRLPVDLTAFARPTLIHIPIPAHQIASLSATHLPTRTAPPAVHNTFVQRRAQRPSAAAKNRRDGDADEDDDDGDDDNDDEPTITRLALTLSSPLAPIGPSPRACGGSPPPPRDRRARAALAALHSLLLCNNNNPPLNAAATSDEGETTTTTTDDDEDNNGDADDSPPSPTNANALTLYLPTTPTTTNRPFTSSSLALPLHHLPTAITEQWPPRQPQPRQDLRRMYGGRGGAVLGLDVLEVEARLEGQRRAFEERLEAQGKLFQATLDAVEARWSERYEAWEAHMEGRIDDHFDGVRFDTDRAIEGADARWDDEIHLVKNELRDFVREEVGQAEENIKDHLRSGGANVTIEFV</sequence>
<reference evidence="2 3" key="1">
    <citation type="submission" date="2015-03" db="EMBL/GenBank/DDBJ databases">
        <authorList>
            <person name="Morales-Cruz A."/>
            <person name="Amrine K.C."/>
            <person name="Cantu D."/>
        </authorList>
    </citation>
    <scope>NUCLEOTIDE SEQUENCE [LARGE SCALE GENOMIC DNA]</scope>
    <source>
        <strain evidence="2">DS831</strain>
    </source>
</reference>
<dbReference type="Proteomes" id="UP000034182">
    <property type="component" value="Unassembled WGS sequence"/>
</dbReference>
<organism evidence="2 3">
    <name type="scientific">Diplodia seriata</name>
    <dbReference type="NCBI Taxonomy" id="420778"/>
    <lineage>
        <taxon>Eukaryota</taxon>
        <taxon>Fungi</taxon>
        <taxon>Dikarya</taxon>
        <taxon>Ascomycota</taxon>
        <taxon>Pezizomycotina</taxon>
        <taxon>Dothideomycetes</taxon>
        <taxon>Dothideomycetes incertae sedis</taxon>
        <taxon>Botryosphaeriales</taxon>
        <taxon>Botryosphaeriaceae</taxon>
        <taxon>Diplodia</taxon>
    </lineage>
</organism>
<feature type="region of interest" description="Disordered" evidence="1">
    <location>
        <begin position="147"/>
        <end position="206"/>
    </location>
</feature>
<feature type="compositionally biased region" description="Acidic residues" evidence="1">
    <location>
        <begin position="165"/>
        <end position="177"/>
    </location>
</feature>
<evidence type="ECO:0000313" key="2">
    <source>
        <dbReference type="EMBL" id="KKY21641.1"/>
    </source>
</evidence>
<comment type="caution">
    <text evidence="2">The sequence shown here is derived from an EMBL/GenBank/DDBJ whole genome shotgun (WGS) entry which is preliminary data.</text>
</comment>
<feature type="compositionally biased region" description="Acidic residues" evidence="1">
    <location>
        <begin position="78"/>
        <end position="94"/>
    </location>
</feature>
<name>A0A0G2EHE2_9PEZI</name>
<feature type="compositionally biased region" description="Low complexity" evidence="1">
    <location>
        <begin position="147"/>
        <end position="164"/>
    </location>
</feature>
<protein>
    <submittedName>
        <fullName evidence="2">Uncharacterized protein</fullName>
    </submittedName>
</protein>
<dbReference type="AlphaFoldDB" id="A0A0G2EHE2"/>
<evidence type="ECO:0000313" key="3">
    <source>
        <dbReference type="Proteomes" id="UP000034182"/>
    </source>
</evidence>
<proteinExistence type="predicted"/>
<dbReference type="EMBL" id="LAQI01000082">
    <property type="protein sequence ID" value="KKY21641.1"/>
    <property type="molecule type" value="Genomic_DNA"/>
</dbReference>
<reference evidence="2 3" key="2">
    <citation type="submission" date="2015-05" db="EMBL/GenBank/DDBJ databases">
        <title>Distinctive expansion of gene families associated with plant cell wall degradation and secondary metabolism in the genomes of grapevine trunk pathogens.</title>
        <authorList>
            <person name="Lawrence D.P."/>
            <person name="Travadon R."/>
            <person name="Rolshausen P.E."/>
            <person name="Baumgartner K."/>
        </authorList>
    </citation>
    <scope>NUCLEOTIDE SEQUENCE [LARGE SCALE GENOMIC DNA]</scope>
    <source>
        <strain evidence="2">DS831</strain>
    </source>
</reference>
<feature type="region of interest" description="Disordered" evidence="1">
    <location>
        <begin position="49"/>
        <end position="127"/>
    </location>
</feature>
<evidence type="ECO:0000256" key="1">
    <source>
        <dbReference type="SAM" id="MobiDB-lite"/>
    </source>
</evidence>
<accession>A0A0G2EHE2</accession>
<gene>
    <name evidence="2" type="ORF">UCDDS831_g04166</name>
</gene>